<dbReference type="InterPro" id="IPR036291">
    <property type="entry name" value="NAD(P)-bd_dom_sf"/>
</dbReference>
<dbReference type="GO" id="GO:0016616">
    <property type="term" value="F:oxidoreductase activity, acting on the CH-OH group of donors, NAD or NADP as acceptor"/>
    <property type="evidence" value="ECO:0007669"/>
    <property type="project" value="TreeGrafter"/>
</dbReference>
<dbReference type="SUPFAM" id="SSF51735">
    <property type="entry name" value="NAD(P)-binding Rossmann-fold domains"/>
    <property type="match status" value="1"/>
</dbReference>
<evidence type="ECO:0000256" key="1">
    <source>
        <dbReference type="ARBA" id="ARBA00006484"/>
    </source>
</evidence>
<protein>
    <submittedName>
        <fullName evidence="3">SDR family oxidoreductase</fullName>
    </submittedName>
</protein>
<organism evidence="3 4">
    <name type="scientific">Mumia zhuanghuii</name>
    <dbReference type="NCBI Taxonomy" id="2585211"/>
    <lineage>
        <taxon>Bacteria</taxon>
        <taxon>Bacillati</taxon>
        <taxon>Actinomycetota</taxon>
        <taxon>Actinomycetes</taxon>
        <taxon>Propionibacteriales</taxon>
        <taxon>Nocardioidaceae</taxon>
        <taxon>Mumia</taxon>
    </lineage>
</organism>
<sequence length="256" mass="26642">MSNAIVTGAASDIGQAIARAIVSEGGHVVLADNDLATVEEVAREIPGTEAVYLDLRSPDSVREVASDFIERHGAPHQVVNGAAVCNGGPFESVDEATWSQDLDVVLGGTIRLSQALLPAMREAGRGSVVNIASVNGHAYFGSDVYSAAKAGVLNLTRTLAVQYGPYGVRVNSVSPGTVVNAPRRRQLAEDPHALDRATEWYPLGRVGAPEDVADAVVFLLSDRASWITGTDLRVDGGLLAGMRGLAQALDTSGDAG</sequence>
<evidence type="ECO:0000313" key="3">
    <source>
        <dbReference type="EMBL" id="KAA1418257.1"/>
    </source>
</evidence>
<reference evidence="3 4" key="1">
    <citation type="submission" date="2019-09" db="EMBL/GenBank/DDBJ databases">
        <title>Mumia zhuanghuii sp. nov. isolated from the intestinal contents of plateau pika (Ochotona curzoniae) in the Qinghai-Tibet plateau of China.</title>
        <authorList>
            <person name="Tian Z."/>
        </authorList>
    </citation>
    <scope>NUCLEOTIDE SEQUENCE [LARGE SCALE GENOMIC DNA]</scope>
    <source>
        <strain evidence="4">350</strain>
    </source>
</reference>
<dbReference type="InterPro" id="IPR002347">
    <property type="entry name" value="SDR_fam"/>
</dbReference>
<comment type="caution">
    <text evidence="3">The sequence shown here is derived from an EMBL/GenBank/DDBJ whole genome shotgun (WGS) entry which is preliminary data.</text>
</comment>
<keyword evidence="2" id="KW-0560">Oxidoreductase</keyword>
<dbReference type="PROSITE" id="PS00061">
    <property type="entry name" value="ADH_SHORT"/>
    <property type="match status" value="1"/>
</dbReference>
<dbReference type="AlphaFoldDB" id="A0A5Q6RJU6"/>
<dbReference type="Proteomes" id="UP000307768">
    <property type="component" value="Unassembled WGS sequence"/>
</dbReference>
<dbReference type="FunFam" id="3.40.50.720:FF:000084">
    <property type="entry name" value="Short-chain dehydrogenase reductase"/>
    <property type="match status" value="1"/>
</dbReference>
<dbReference type="OrthoDB" id="517007at2"/>
<dbReference type="Gene3D" id="3.40.50.720">
    <property type="entry name" value="NAD(P)-binding Rossmann-like Domain"/>
    <property type="match status" value="1"/>
</dbReference>
<dbReference type="EMBL" id="VDFQ02000007">
    <property type="protein sequence ID" value="KAA1418257.1"/>
    <property type="molecule type" value="Genomic_DNA"/>
</dbReference>
<dbReference type="RefSeq" id="WP_149771546.1">
    <property type="nucleotide sequence ID" value="NZ_VDFQ02000007.1"/>
</dbReference>
<proteinExistence type="inferred from homology"/>
<accession>A0A5Q6RJU6</accession>
<name>A0A5Q6RJU6_9ACTN</name>
<dbReference type="PRINTS" id="PR00081">
    <property type="entry name" value="GDHRDH"/>
</dbReference>
<dbReference type="Pfam" id="PF13561">
    <property type="entry name" value="adh_short_C2"/>
    <property type="match status" value="1"/>
</dbReference>
<gene>
    <name evidence="3" type="ORF">FE697_020730</name>
</gene>
<comment type="similarity">
    <text evidence="1">Belongs to the short-chain dehydrogenases/reductases (SDR) family.</text>
</comment>
<evidence type="ECO:0000256" key="2">
    <source>
        <dbReference type="ARBA" id="ARBA00023002"/>
    </source>
</evidence>
<evidence type="ECO:0000313" key="4">
    <source>
        <dbReference type="Proteomes" id="UP000307768"/>
    </source>
</evidence>
<dbReference type="CDD" id="cd05233">
    <property type="entry name" value="SDR_c"/>
    <property type="match status" value="1"/>
</dbReference>
<dbReference type="InterPro" id="IPR020904">
    <property type="entry name" value="Sc_DH/Rdtase_CS"/>
</dbReference>
<dbReference type="PRINTS" id="PR00080">
    <property type="entry name" value="SDRFAMILY"/>
</dbReference>
<dbReference type="PANTHER" id="PTHR42760">
    <property type="entry name" value="SHORT-CHAIN DEHYDROGENASES/REDUCTASES FAMILY MEMBER"/>
    <property type="match status" value="1"/>
</dbReference>